<proteinExistence type="predicted"/>
<evidence type="ECO:0000313" key="3">
    <source>
        <dbReference type="Proteomes" id="UP000637769"/>
    </source>
</evidence>
<dbReference type="InterPro" id="IPR030972">
    <property type="entry name" value="UrcA_uranyl"/>
</dbReference>
<dbReference type="RefSeq" id="WP_188425961.1">
    <property type="nucleotide sequence ID" value="NZ_JABXXY010000003.1"/>
</dbReference>
<dbReference type="NCBIfam" id="TIGR04433">
    <property type="entry name" value="UrcA_uranyl"/>
    <property type="match status" value="1"/>
</dbReference>
<feature type="region of interest" description="Disordered" evidence="1">
    <location>
        <begin position="1"/>
        <end position="33"/>
    </location>
</feature>
<reference evidence="3" key="1">
    <citation type="journal article" date="2019" name="Int. J. Syst. Evol. Microbiol.">
        <title>The Global Catalogue of Microorganisms (GCM) 10K type strain sequencing project: providing services to taxonomists for standard genome sequencing and annotation.</title>
        <authorList>
            <consortium name="The Broad Institute Genomics Platform"/>
            <consortium name="The Broad Institute Genome Sequencing Center for Infectious Disease"/>
            <person name="Wu L."/>
            <person name="Ma J."/>
        </authorList>
    </citation>
    <scope>NUCLEOTIDE SEQUENCE [LARGE SCALE GENOMIC DNA]</scope>
    <source>
        <strain evidence="3">CCM 7132</strain>
    </source>
</reference>
<dbReference type="Proteomes" id="UP000637769">
    <property type="component" value="Unassembled WGS sequence"/>
</dbReference>
<organism evidence="2 3">
    <name type="scientific">Asaia siamensis</name>
    <dbReference type="NCBI Taxonomy" id="110479"/>
    <lineage>
        <taxon>Bacteria</taxon>
        <taxon>Pseudomonadati</taxon>
        <taxon>Pseudomonadota</taxon>
        <taxon>Alphaproteobacteria</taxon>
        <taxon>Acetobacterales</taxon>
        <taxon>Acetobacteraceae</taxon>
        <taxon>Asaia</taxon>
    </lineage>
</organism>
<accession>A0ABQ1LRT0</accession>
<evidence type="ECO:0000256" key="1">
    <source>
        <dbReference type="SAM" id="MobiDB-lite"/>
    </source>
</evidence>
<protein>
    <submittedName>
        <fullName evidence="2">Uncharacterized protein</fullName>
    </submittedName>
</protein>
<keyword evidence="3" id="KW-1185">Reference proteome</keyword>
<comment type="caution">
    <text evidence="2">The sequence shown here is derived from an EMBL/GenBank/DDBJ whole genome shotgun (WGS) entry which is preliminary data.</text>
</comment>
<name>A0ABQ1LRT0_9PROT</name>
<gene>
    <name evidence="2" type="ORF">GCM10007207_12660</name>
</gene>
<sequence>MQAETADDLTALDLAGSSGRMSDRSPLDSEESLDQLRVTYRPEALADKSYIRLLLRRLDRAALHVCGEMDGLSLPVRLAIERSDCHRESLHRSVTAIHNPLLTQLADETLLQLPTTPTPPQEEP</sequence>
<evidence type="ECO:0000313" key="2">
    <source>
        <dbReference type="EMBL" id="GGC28678.1"/>
    </source>
</evidence>
<dbReference type="EMBL" id="BMCH01000003">
    <property type="protein sequence ID" value="GGC28678.1"/>
    <property type="molecule type" value="Genomic_DNA"/>
</dbReference>